<dbReference type="KEGG" id="aaco:K1I37_19635"/>
<proteinExistence type="predicted"/>
<dbReference type="SUPFAM" id="SSF53474">
    <property type="entry name" value="alpha/beta-Hydrolases"/>
    <property type="match status" value="1"/>
</dbReference>
<dbReference type="GO" id="GO:0052689">
    <property type="term" value="F:carboxylic ester hydrolase activity"/>
    <property type="evidence" value="ECO:0007669"/>
    <property type="project" value="TreeGrafter"/>
</dbReference>
<evidence type="ECO:0000259" key="1">
    <source>
        <dbReference type="Pfam" id="PF12146"/>
    </source>
</evidence>
<protein>
    <submittedName>
        <fullName evidence="2">Alpha/beta hydrolase</fullName>
    </submittedName>
</protein>
<dbReference type="InterPro" id="IPR029058">
    <property type="entry name" value="AB_hydrolase_fold"/>
</dbReference>
<sequence length="254" mass="27805">MQRAITLEVEGMTLRGMEHVPGGAEQNPVPAVILFHGFTGTKLEPHRLFLKISRALEAQGIASFRFDFMGSGESDGDFEDMTASTEIRDAKEILAMVRRDKRILQDKVSLLGLSMGGYVAGIVAGDLPDAVHKLMLLAPAGNLRDIMQAVAAESGVQDDMREFDHGGDVVGRGLYEDVMRIDGFSRAKPFRGPVLLVHGTGDSVVPYQVSVKYQDDVYGDAAELQLIEGADHTFNSRPWEQEVIRRVVSFATAK</sequence>
<dbReference type="STRING" id="1356854.N007_13275"/>
<gene>
    <name evidence="2" type="ORF">K1I37_19635</name>
</gene>
<reference evidence="3" key="1">
    <citation type="journal article" date="2022" name="G3 (Bethesda)">
        <title>Unveiling the complete genome sequence of Alicyclobacillus acidoterrestris DSM 3922T, a taint-producing strain.</title>
        <authorList>
            <person name="Leonardo I.C."/>
            <person name="Barreto Crespo M.T."/>
            <person name="Gaspar F.B."/>
        </authorList>
    </citation>
    <scope>NUCLEOTIDE SEQUENCE [LARGE SCALE GENOMIC DNA]</scope>
    <source>
        <strain evidence="3">DSM 3922</strain>
    </source>
</reference>
<dbReference type="Pfam" id="PF12146">
    <property type="entry name" value="Hydrolase_4"/>
    <property type="match status" value="1"/>
</dbReference>
<evidence type="ECO:0000313" key="2">
    <source>
        <dbReference type="EMBL" id="UNO48821.1"/>
    </source>
</evidence>
<dbReference type="eggNOG" id="COG1073">
    <property type="taxonomic scope" value="Bacteria"/>
</dbReference>
<dbReference type="OrthoDB" id="9780269at2"/>
<dbReference type="InterPro" id="IPR053145">
    <property type="entry name" value="AB_hydrolase_Est10"/>
</dbReference>
<dbReference type="Proteomes" id="UP000829401">
    <property type="component" value="Chromosome"/>
</dbReference>
<evidence type="ECO:0000313" key="3">
    <source>
        <dbReference type="Proteomes" id="UP000829401"/>
    </source>
</evidence>
<keyword evidence="3" id="KW-1185">Reference proteome</keyword>
<accession>A0A9E6ZKY9</accession>
<dbReference type="PANTHER" id="PTHR43265">
    <property type="entry name" value="ESTERASE ESTD"/>
    <property type="match status" value="1"/>
</dbReference>
<dbReference type="Gene3D" id="3.40.50.1820">
    <property type="entry name" value="alpha/beta hydrolase"/>
    <property type="match status" value="1"/>
</dbReference>
<keyword evidence="2" id="KW-0378">Hydrolase</keyword>
<name>T0BRH7_ALIAG</name>
<feature type="domain" description="Serine aminopeptidase S33" evidence="1">
    <location>
        <begin position="27"/>
        <end position="146"/>
    </location>
</feature>
<dbReference type="PANTHER" id="PTHR43265:SF1">
    <property type="entry name" value="ESTERASE ESTD"/>
    <property type="match status" value="1"/>
</dbReference>
<dbReference type="RefSeq" id="WP_021297709.1">
    <property type="nucleotide sequence ID" value="NZ_AURB01000158.1"/>
</dbReference>
<organism evidence="2 3">
    <name type="scientific">Alicyclobacillus acidoterrestris (strain ATCC 49025 / DSM 3922 / CIP 106132 / NCIMB 13137 / GD3B)</name>
    <dbReference type="NCBI Taxonomy" id="1356854"/>
    <lineage>
        <taxon>Bacteria</taxon>
        <taxon>Bacillati</taxon>
        <taxon>Bacillota</taxon>
        <taxon>Bacilli</taxon>
        <taxon>Bacillales</taxon>
        <taxon>Alicyclobacillaceae</taxon>
        <taxon>Alicyclobacillus</taxon>
    </lineage>
</organism>
<dbReference type="InterPro" id="IPR022742">
    <property type="entry name" value="Hydrolase_4"/>
</dbReference>
<dbReference type="AlphaFoldDB" id="T0BRH7"/>
<dbReference type="EMBL" id="CP080467">
    <property type="protein sequence ID" value="UNO48821.1"/>
    <property type="molecule type" value="Genomic_DNA"/>
</dbReference>
<accession>T0BRH7</accession>